<dbReference type="InterPro" id="IPR020843">
    <property type="entry name" value="ER"/>
</dbReference>
<reference evidence="8" key="1">
    <citation type="submission" date="2016-08" db="EMBL/GenBank/DDBJ databases">
        <authorList>
            <person name="Yan J."/>
        </authorList>
    </citation>
    <scope>NUCLEOTIDE SEQUENCE</scope>
    <source>
        <strain evidence="8">CSS-01s</strain>
    </source>
</reference>
<dbReference type="SUPFAM" id="SSF50129">
    <property type="entry name" value="GroES-like"/>
    <property type="match status" value="1"/>
</dbReference>
<evidence type="ECO:0000256" key="4">
    <source>
        <dbReference type="ARBA" id="ARBA00022833"/>
    </source>
</evidence>
<dbReference type="InterPro" id="IPR011032">
    <property type="entry name" value="GroES-like_sf"/>
</dbReference>
<protein>
    <recommendedName>
        <fullName evidence="7">Enoyl reductase (ER) domain-containing protein</fullName>
    </recommendedName>
</protein>
<dbReference type="AlphaFoldDB" id="A0A8H7MCR0"/>
<dbReference type="PANTHER" id="PTHR42940">
    <property type="entry name" value="ALCOHOL DEHYDROGENASE 1-RELATED"/>
    <property type="match status" value="1"/>
</dbReference>
<dbReference type="Gene3D" id="3.40.50.720">
    <property type="entry name" value="NAD(P)-binding Rossmann-like Domain"/>
    <property type="match status" value="1"/>
</dbReference>
<evidence type="ECO:0000256" key="6">
    <source>
        <dbReference type="ARBA" id="ARBA00023027"/>
    </source>
</evidence>
<dbReference type="Proteomes" id="UP000627934">
    <property type="component" value="Unassembled WGS sequence"/>
</dbReference>
<evidence type="ECO:0000313" key="8">
    <source>
        <dbReference type="EMBL" id="KAF9630471.1"/>
    </source>
</evidence>
<keyword evidence="5" id="KW-0560">Oxidoreductase</keyword>
<evidence type="ECO:0000256" key="3">
    <source>
        <dbReference type="ARBA" id="ARBA00022723"/>
    </source>
</evidence>
<name>A0A8H7MCR0_9PEZI</name>
<dbReference type="PANTHER" id="PTHR42940:SF7">
    <property type="entry name" value="ALCOHOL DEHYDROGENASE-LIKE N-TERMINAL DOMAIN-CONTAINING PROTEIN"/>
    <property type="match status" value="1"/>
</dbReference>
<evidence type="ECO:0000259" key="7">
    <source>
        <dbReference type="SMART" id="SM00829"/>
    </source>
</evidence>
<feature type="domain" description="Enoyl reductase (ER)" evidence="7">
    <location>
        <begin position="11"/>
        <end position="337"/>
    </location>
</feature>
<gene>
    <name evidence="8" type="ORF">BFW01_g1033</name>
</gene>
<dbReference type="GO" id="GO:0046872">
    <property type="term" value="F:metal ion binding"/>
    <property type="evidence" value="ECO:0007669"/>
    <property type="project" value="UniProtKB-KW"/>
</dbReference>
<dbReference type="Pfam" id="PF00107">
    <property type="entry name" value="ADH_zinc_N"/>
    <property type="match status" value="1"/>
</dbReference>
<dbReference type="GO" id="GO:0004022">
    <property type="term" value="F:alcohol dehydrogenase (NAD+) activity"/>
    <property type="evidence" value="ECO:0007669"/>
    <property type="project" value="TreeGrafter"/>
</dbReference>
<dbReference type="Gene3D" id="3.90.180.10">
    <property type="entry name" value="Medium-chain alcohol dehydrogenases, catalytic domain"/>
    <property type="match status" value="1"/>
</dbReference>
<dbReference type="InterPro" id="IPR036291">
    <property type="entry name" value="NAD(P)-bd_dom_sf"/>
</dbReference>
<dbReference type="GO" id="GO:0005737">
    <property type="term" value="C:cytoplasm"/>
    <property type="evidence" value="ECO:0007669"/>
    <property type="project" value="TreeGrafter"/>
</dbReference>
<dbReference type="InterPro" id="IPR013154">
    <property type="entry name" value="ADH-like_N"/>
</dbReference>
<dbReference type="EMBL" id="MDYX01000040">
    <property type="protein sequence ID" value="KAF9630471.1"/>
    <property type="molecule type" value="Genomic_DNA"/>
</dbReference>
<reference evidence="8" key="2">
    <citation type="journal article" date="2018" name="DNA Res.">
        <title>Comparative genome and transcriptome analyses reveal adaptations to opportunistic infections in woody plant degrading pathogens of Botryosphaeriaceae.</title>
        <authorList>
            <person name="Yan J.Y."/>
            <person name="Zhao W.S."/>
            <person name="Chen Z."/>
            <person name="Xing Q.K."/>
            <person name="Zhang W."/>
            <person name="Chethana K.W.T."/>
            <person name="Xue M.F."/>
            <person name="Xu J.P."/>
            <person name="Phillips A.J.L."/>
            <person name="Wang Y."/>
            <person name="Liu J.H."/>
            <person name="Liu M."/>
            <person name="Zhou Y."/>
            <person name="Jayawardena R.S."/>
            <person name="Manawasinghe I.S."/>
            <person name="Huang J.B."/>
            <person name="Qiao G.H."/>
            <person name="Fu C.Y."/>
            <person name="Guo F.F."/>
            <person name="Dissanayake A.J."/>
            <person name="Peng Y.L."/>
            <person name="Hyde K.D."/>
            <person name="Li X.H."/>
        </authorList>
    </citation>
    <scope>NUCLEOTIDE SEQUENCE</scope>
    <source>
        <strain evidence="8">CSS-01s</strain>
    </source>
</reference>
<accession>A0A8H7MCR0</accession>
<comment type="similarity">
    <text evidence="2">Belongs to the zinc-containing alcohol dehydrogenase family.</text>
</comment>
<dbReference type="InterPro" id="IPR013149">
    <property type="entry name" value="ADH-like_C"/>
</dbReference>
<dbReference type="Pfam" id="PF08240">
    <property type="entry name" value="ADH_N"/>
    <property type="match status" value="1"/>
</dbReference>
<evidence type="ECO:0000256" key="2">
    <source>
        <dbReference type="ARBA" id="ARBA00008072"/>
    </source>
</evidence>
<keyword evidence="4" id="KW-0862">Zinc</keyword>
<organism evidence="8 9">
    <name type="scientific">Lasiodiplodia theobromae</name>
    <dbReference type="NCBI Taxonomy" id="45133"/>
    <lineage>
        <taxon>Eukaryota</taxon>
        <taxon>Fungi</taxon>
        <taxon>Dikarya</taxon>
        <taxon>Ascomycota</taxon>
        <taxon>Pezizomycotina</taxon>
        <taxon>Dothideomycetes</taxon>
        <taxon>Dothideomycetes incertae sedis</taxon>
        <taxon>Botryosphaeriales</taxon>
        <taxon>Botryosphaeriaceae</taxon>
        <taxon>Lasiodiplodia</taxon>
    </lineage>
</organism>
<comment type="cofactor">
    <cofactor evidence="1">
        <name>Zn(2+)</name>
        <dbReference type="ChEBI" id="CHEBI:29105"/>
    </cofactor>
</comment>
<dbReference type="SMART" id="SM00829">
    <property type="entry name" value="PKS_ER"/>
    <property type="match status" value="1"/>
</dbReference>
<sequence>MQELPKRYTVAQFDAPRVPLTVKSVALRLPSSGEVLLKVLACGVCHTDELIGSGAFRNKFPCIPGHEIIGDIVRVPDDEKTWKVGDRVGAAWFGGSDGTCQACKKGLNQMCANGEINGCSRDGGYAEYVNVRSDAIAHVPRDVDPAQLAPLLCAGVTTFSSLKHARIEPGETVAVQGLGGLGHLAVQYARKMGYRVIVISSSTAKRELAMKLGAHDYVDGSEGDVADQLQKLGGAACIMLTAPNPELIPLLLKGLNPLGKLLIVAATGPGCLDTTMMISKGLSIVAWPSGNAKDCKAAIEFAQKHDVSCMVEKFPLSRANQALEHMSSGKVRFRSVLVPDCPATATRLLP</sequence>
<comment type="caution">
    <text evidence="8">The sequence shown here is derived from an EMBL/GenBank/DDBJ whole genome shotgun (WGS) entry which is preliminary data.</text>
</comment>
<keyword evidence="6" id="KW-0520">NAD</keyword>
<evidence type="ECO:0000313" key="9">
    <source>
        <dbReference type="Proteomes" id="UP000627934"/>
    </source>
</evidence>
<proteinExistence type="inferred from homology"/>
<evidence type="ECO:0000256" key="5">
    <source>
        <dbReference type="ARBA" id="ARBA00023002"/>
    </source>
</evidence>
<evidence type="ECO:0000256" key="1">
    <source>
        <dbReference type="ARBA" id="ARBA00001947"/>
    </source>
</evidence>
<dbReference type="SUPFAM" id="SSF51735">
    <property type="entry name" value="NAD(P)-binding Rossmann-fold domains"/>
    <property type="match status" value="1"/>
</dbReference>
<dbReference type="FunFam" id="3.40.50.720:FF:000039">
    <property type="entry name" value="Alcohol dehydrogenase AdhP"/>
    <property type="match status" value="1"/>
</dbReference>
<keyword evidence="3" id="KW-0479">Metal-binding</keyword>